<dbReference type="Proteomes" id="UP000595426">
    <property type="component" value="Chromosome"/>
</dbReference>
<name>A0A7T7ZZS8_9FLAO</name>
<dbReference type="AlphaFoldDB" id="A0A7T7ZZS8"/>
<accession>A0A7T7ZZS8</accession>
<protein>
    <submittedName>
        <fullName evidence="1">Uncharacterized protein</fullName>
    </submittedName>
</protein>
<keyword evidence="3" id="KW-1185">Reference proteome</keyword>
<dbReference type="EMBL" id="CP067018">
    <property type="protein sequence ID" value="QQN60245.1"/>
    <property type="molecule type" value="Genomic_DNA"/>
</dbReference>
<sequence>MTTGDTGAHIVAKANAKEQERIKAFAALAKAKEIQAKRKGHWDYDPKMKIRKFIVDKN</sequence>
<evidence type="ECO:0000313" key="2">
    <source>
        <dbReference type="EMBL" id="QQN60245.1"/>
    </source>
</evidence>
<evidence type="ECO:0000313" key="1">
    <source>
        <dbReference type="EMBL" id="QQN59830.1"/>
    </source>
</evidence>
<dbReference type="EMBL" id="CP067018">
    <property type="protein sequence ID" value="QQN59830.1"/>
    <property type="molecule type" value="Genomic_DNA"/>
</dbReference>
<proteinExistence type="predicted"/>
<reference evidence="1 3" key="1">
    <citation type="submission" date="2020-12" db="EMBL/GenBank/DDBJ databases">
        <title>FDA dAtabase for Regulatory Grade micrObial Sequences (FDA-ARGOS): Supporting development and validation of Infectious Disease Dx tests.</title>
        <authorList>
            <person name="Kerrigan L."/>
            <person name="Long C."/>
            <person name="Tallon L."/>
            <person name="Sadzewicz L."/>
            <person name="Zhao X."/>
            <person name="Boylan J."/>
            <person name="Ott S."/>
            <person name="Bowen H."/>
            <person name="Vavikolanu K."/>
            <person name="Mehta A."/>
            <person name="Aluvathingal J."/>
            <person name="Nadendla S."/>
            <person name="Yan Y."/>
            <person name="Sichtig H."/>
        </authorList>
    </citation>
    <scope>NUCLEOTIDE SEQUENCE [LARGE SCALE GENOMIC DNA]</scope>
    <source>
        <strain evidence="1 3">FDAARGOS_1031</strain>
    </source>
</reference>
<gene>
    <name evidence="1" type="ORF">I6H88_04385</name>
    <name evidence="2" type="ORF">I6H88_06605</name>
</gene>
<evidence type="ECO:0000313" key="3">
    <source>
        <dbReference type="Proteomes" id="UP000595426"/>
    </source>
</evidence>
<dbReference type="GeneID" id="93135356"/>
<dbReference type="RefSeq" id="WP_153246860.1">
    <property type="nucleotide sequence ID" value="NZ_CBCSDR010000015.1"/>
</dbReference>
<organism evidence="1 3">
    <name type="scientific">Elizabethkingia bruuniana</name>
    <dbReference type="NCBI Taxonomy" id="1756149"/>
    <lineage>
        <taxon>Bacteria</taxon>
        <taxon>Pseudomonadati</taxon>
        <taxon>Bacteroidota</taxon>
        <taxon>Flavobacteriia</taxon>
        <taxon>Flavobacteriales</taxon>
        <taxon>Weeksellaceae</taxon>
        <taxon>Elizabethkingia</taxon>
    </lineage>
</organism>